<accession>A0A3Q9IZK3</accession>
<dbReference type="InterPro" id="IPR019587">
    <property type="entry name" value="Polyketide_cyclase/dehydratase"/>
</dbReference>
<dbReference type="KEGG" id="mlv:CVS47_01329"/>
<sequence>MFTVIETATIDHPVDEVFAFVSDGANRPLWDPSVISEELLSPPPIGVGSRLRSRMTAVGREVEFEFRVTDFEAPRRMRITSVSGPLPTTVTFDLTPDGERTRLAARIDGEPAGMMRFVEPMIEQGVRSNLSAGVARIQALLEARTARG</sequence>
<dbReference type="Pfam" id="PF10604">
    <property type="entry name" value="Polyketide_cyc2"/>
    <property type="match status" value="1"/>
</dbReference>
<protein>
    <recommendedName>
        <fullName evidence="3">Polyketide cyclase</fullName>
    </recommendedName>
</protein>
<proteinExistence type="predicted"/>
<dbReference type="RefSeq" id="WP_127095390.1">
    <property type="nucleotide sequence ID" value="NZ_CP031423.1"/>
</dbReference>
<organism evidence="1 2">
    <name type="scientific">Microbacterium lemovicicum</name>
    <dbReference type="NCBI Taxonomy" id="1072463"/>
    <lineage>
        <taxon>Bacteria</taxon>
        <taxon>Bacillati</taxon>
        <taxon>Actinomycetota</taxon>
        <taxon>Actinomycetes</taxon>
        <taxon>Micrococcales</taxon>
        <taxon>Microbacteriaceae</taxon>
        <taxon>Microbacterium</taxon>
    </lineage>
</organism>
<dbReference type="Gene3D" id="3.30.530.20">
    <property type="match status" value="1"/>
</dbReference>
<reference evidence="1 2" key="1">
    <citation type="submission" date="2018-08" db="EMBL/GenBank/DDBJ databases">
        <title>Microbacterium lemovicicum sp. nov., a bacterium isolated from a natural uranium-rich soil.</title>
        <authorList>
            <person name="ORTET P."/>
        </authorList>
    </citation>
    <scope>NUCLEOTIDE SEQUENCE [LARGE SCALE GENOMIC DNA]</scope>
    <source>
        <strain evidence="1 2">Viu22</strain>
    </source>
</reference>
<dbReference type="OrthoDB" id="5951835at2"/>
<evidence type="ECO:0000313" key="2">
    <source>
        <dbReference type="Proteomes" id="UP000276888"/>
    </source>
</evidence>
<dbReference type="AlphaFoldDB" id="A0A3Q9IZK3"/>
<dbReference type="EMBL" id="CP031423">
    <property type="protein sequence ID" value="AZS36721.1"/>
    <property type="molecule type" value="Genomic_DNA"/>
</dbReference>
<dbReference type="SUPFAM" id="SSF55961">
    <property type="entry name" value="Bet v1-like"/>
    <property type="match status" value="1"/>
</dbReference>
<dbReference type="Proteomes" id="UP000276888">
    <property type="component" value="Chromosome"/>
</dbReference>
<dbReference type="InterPro" id="IPR023393">
    <property type="entry name" value="START-like_dom_sf"/>
</dbReference>
<evidence type="ECO:0008006" key="3">
    <source>
        <dbReference type="Google" id="ProtNLM"/>
    </source>
</evidence>
<evidence type="ECO:0000313" key="1">
    <source>
        <dbReference type="EMBL" id="AZS36721.1"/>
    </source>
</evidence>
<gene>
    <name evidence="1" type="ORF">CVS47_01329</name>
</gene>
<keyword evidence="2" id="KW-1185">Reference proteome</keyword>
<name>A0A3Q9IZK3_9MICO</name>